<accession>A0A0K2THV3</accession>
<name>A0A0K2THV3_LEPSM</name>
<organism evidence="1">
    <name type="scientific">Lepeophtheirus salmonis</name>
    <name type="common">Salmon louse</name>
    <name type="synonym">Caligus salmonis</name>
    <dbReference type="NCBI Taxonomy" id="72036"/>
    <lineage>
        <taxon>Eukaryota</taxon>
        <taxon>Metazoa</taxon>
        <taxon>Ecdysozoa</taxon>
        <taxon>Arthropoda</taxon>
        <taxon>Crustacea</taxon>
        <taxon>Multicrustacea</taxon>
        <taxon>Hexanauplia</taxon>
        <taxon>Copepoda</taxon>
        <taxon>Siphonostomatoida</taxon>
        <taxon>Caligidae</taxon>
        <taxon>Lepeophtheirus</taxon>
    </lineage>
</organism>
<evidence type="ECO:0000313" key="1">
    <source>
        <dbReference type="EMBL" id="CDW25370.1"/>
    </source>
</evidence>
<reference evidence="1" key="1">
    <citation type="submission" date="2014-05" db="EMBL/GenBank/DDBJ databases">
        <authorList>
            <person name="Chronopoulou M."/>
        </authorList>
    </citation>
    <scope>NUCLEOTIDE SEQUENCE</scope>
    <source>
        <tissue evidence="1">Whole organism</tissue>
    </source>
</reference>
<sequence>MTLQNCFTCSADGILQQFVPCGYCGGLQVIDTTIGSHTKLPLQNGLYREVHSWEEGATCPFPKVFKSGLAL</sequence>
<protein>
    <submittedName>
        <fullName evidence="1">Uncharacterized protein</fullName>
    </submittedName>
</protein>
<dbReference type="AlphaFoldDB" id="A0A0K2THV3"/>
<dbReference type="EMBL" id="HACA01008009">
    <property type="protein sequence ID" value="CDW25370.1"/>
    <property type="molecule type" value="Transcribed_RNA"/>
</dbReference>
<proteinExistence type="predicted"/>